<feature type="transmembrane region" description="Helical" evidence="2">
    <location>
        <begin position="423"/>
        <end position="446"/>
    </location>
</feature>
<organism evidence="4 5">
    <name type="scientific">Dactylellina haptotyla (strain CBS 200.50)</name>
    <name type="common">Nematode-trapping fungus</name>
    <name type="synonym">Monacrosporium haptotylum</name>
    <dbReference type="NCBI Taxonomy" id="1284197"/>
    <lineage>
        <taxon>Eukaryota</taxon>
        <taxon>Fungi</taxon>
        <taxon>Dikarya</taxon>
        <taxon>Ascomycota</taxon>
        <taxon>Pezizomycotina</taxon>
        <taxon>Orbiliomycetes</taxon>
        <taxon>Orbiliales</taxon>
        <taxon>Orbiliaceae</taxon>
        <taxon>Dactylellina</taxon>
    </lineage>
</organism>
<feature type="compositionally biased region" description="Polar residues" evidence="1">
    <location>
        <begin position="283"/>
        <end position="294"/>
    </location>
</feature>
<evidence type="ECO:0000256" key="1">
    <source>
        <dbReference type="SAM" id="MobiDB-lite"/>
    </source>
</evidence>
<proteinExistence type="predicted"/>
<dbReference type="Proteomes" id="UP000015100">
    <property type="component" value="Unassembled WGS sequence"/>
</dbReference>
<feature type="region of interest" description="Disordered" evidence="1">
    <location>
        <begin position="105"/>
        <end position="126"/>
    </location>
</feature>
<dbReference type="EMBL" id="AQGS01000831">
    <property type="protein sequence ID" value="EPS36680.1"/>
    <property type="molecule type" value="Genomic_DNA"/>
</dbReference>
<keyword evidence="5" id="KW-1185">Reference proteome</keyword>
<feature type="chain" id="PRO_5004560142" description="Calx-beta domain-containing protein" evidence="3">
    <location>
        <begin position="19"/>
        <end position="575"/>
    </location>
</feature>
<evidence type="ECO:0000313" key="5">
    <source>
        <dbReference type="Proteomes" id="UP000015100"/>
    </source>
</evidence>
<evidence type="ECO:0000256" key="2">
    <source>
        <dbReference type="SAM" id="Phobius"/>
    </source>
</evidence>
<evidence type="ECO:0008006" key="6">
    <source>
        <dbReference type="Google" id="ProtNLM"/>
    </source>
</evidence>
<accession>S8A101</accession>
<evidence type="ECO:0000256" key="3">
    <source>
        <dbReference type="SAM" id="SignalP"/>
    </source>
</evidence>
<dbReference type="HOGENOM" id="CLU_474078_0_0_1"/>
<keyword evidence="2" id="KW-0812">Transmembrane</keyword>
<feature type="signal peptide" evidence="3">
    <location>
        <begin position="1"/>
        <end position="18"/>
    </location>
</feature>
<dbReference type="AlphaFoldDB" id="S8A101"/>
<evidence type="ECO:0000313" key="4">
    <source>
        <dbReference type="EMBL" id="EPS36680.1"/>
    </source>
</evidence>
<keyword evidence="3" id="KW-0732">Signal</keyword>
<dbReference type="STRING" id="1284197.S8A101"/>
<comment type="caution">
    <text evidence="4">The sequence shown here is derived from an EMBL/GenBank/DDBJ whole genome shotgun (WGS) entry which is preliminary data.</text>
</comment>
<protein>
    <recommendedName>
        <fullName evidence="6">Calx-beta domain-containing protein</fullName>
    </recommendedName>
</protein>
<feature type="region of interest" description="Disordered" evidence="1">
    <location>
        <begin position="258"/>
        <end position="294"/>
    </location>
</feature>
<keyword evidence="2" id="KW-0472">Membrane</keyword>
<dbReference type="OrthoDB" id="5367502at2759"/>
<sequence length="575" mass="62982">MEWLKLLILLNSIPISQGLPRNHVLFTLKDVMTGLDLPSADENIPRHLQAPLTNIFPTRVISKTSKSISTDSLEINDRNAADATLTLTAEPVQNQTDTWVHNLNTDDSQDINGHTPSSTQSMERNSSVSSITSIDIEEGGPAQVLTLHAPAYSDNMNISPDDMITQTLAVVITTTESSQTVTRTLTLTAFSDETSYLQEGAGQILTLTIASPIQAHKENGVEEMTLLFRVLLTVGADANHEETSHTIADVVLVESTSELPPNLSRPKLNRAMDPAATLKPDPSGNTSEELDSGSSASMITAIPRVDTSFNAFEQGNRPLQTVTRPLWDGGHETLTLCGRSFGEKTTLVRDGGPDPSDFAKPTWISKNLNSFEKRQIIQPIEEVPDSRPFNAPWPSPGLNPSPIPLSGHRINTATSIVCSESTWALVLVFTAIFPIGWTIFLTELLVRHIWFRMFPDDVRDKLLLCNLVYGVVMNGIKSPRALEPGLERATSAHKRGARVFQTAHPNDKSSNTSLRNSASIMKGALKRLARSGKADTSLVNPIFELLSKTWAEYRYENLKGMTKTVTINTALVFEA</sequence>
<reference evidence="5" key="2">
    <citation type="submission" date="2013-04" db="EMBL/GenBank/DDBJ databases">
        <title>Genomic mechanisms accounting for the adaptation to parasitism in nematode-trapping fungi.</title>
        <authorList>
            <person name="Ahren D.G."/>
        </authorList>
    </citation>
    <scope>NUCLEOTIDE SEQUENCE [LARGE SCALE GENOMIC DNA]</scope>
    <source>
        <strain evidence="5">CBS 200.50</strain>
    </source>
</reference>
<name>S8A101_DACHA</name>
<reference evidence="4 5" key="1">
    <citation type="journal article" date="2013" name="PLoS Genet.">
        <title>Genomic mechanisms accounting for the adaptation to parasitism in nematode-trapping fungi.</title>
        <authorList>
            <person name="Meerupati T."/>
            <person name="Andersson K.M."/>
            <person name="Friman E."/>
            <person name="Kumar D."/>
            <person name="Tunlid A."/>
            <person name="Ahren D."/>
        </authorList>
    </citation>
    <scope>NUCLEOTIDE SEQUENCE [LARGE SCALE GENOMIC DNA]</scope>
    <source>
        <strain evidence="4 5">CBS 200.50</strain>
    </source>
</reference>
<keyword evidence="2" id="KW-1133">Transmembrane helix</keyword>
<gene>
    <name evidence="4" type="ORF">H072_9753</name>
</gene>